<gene>
    <name evidence="2" type="ORF">B5V00_00730</name>
</gene>
<dbReference type="SMART" id="SM00835">
    <property type="entry name" value="Cupin_1"/>
    <property type="match status" value="1"/>
</dbReference>
<dbReference type="Gene3D" id="2.60.120.10">
    <property type="entry name" value="Jelly Rolls"/>
    <property type="match status" value="1"/>
</dbReference>
<dbReference type="SUPFAM" id="SSF51182">
    <property type="entry name" value="RmlC-like cupins"/>
    <property type="match status" value="1"/>
</dbReference>
<accession>A0A1X0YE96</accession>
<evidence type="ECO:0000313" key="3">
    <source>
        <dbReference type="Proteomes" id="UP000193136"/>
    </source>
</evidence>
<evidence type="ECO:0000259" key="1">
    <source>
        <dbReference type="SMART" id="SM00835"/>
    </source>
</evidence>
<organism evidence="2 3">
    <name type="scientific">Geothermobacter hydrogeniphilus</name>
    <dbReference type="NCBI Taxonomy" id="1969733"/>
    <lineage>
        <taxon>Bacteria</taxon>
        <taxon>Pseudomonadati</taxon>
        <taxon>Thermodesulfobacteriota</taxon>
        <taxon>Desulfuromonadia</taxon>
        <taxon>Desulfuromonadales</taxon>
        <taxon>Geothermobacteraceae</taxon>
        <taxon>Geothermobacter</taxon>
    </lineage>
</organism>
<dbReference type="OrthoDB" id="9791297at2"/>
<dbReference type="CDD" id="cd02222">
    <property type="entry name" value="cupin_TM1459-like"/>
    <property type="match status" value="1"/>
</dbReference>
<keyword evidence="3" id="KW-1185">Reference proteome</keyword>
<reference evidence="2 3" key="1">
    <citation type="submission" date="2017-03" db="EMBL/GenBank/DDBJ databases">
        <title>Genome sequence of Geothermobacter sp. EPR-M, Deep-Sea Iron Reducer.</title>
        <authorList>
            <person name="Tully B."/>
            <person name="Savalia P."/>
            <person name="Abuyen K."/>
            <person name="Baughan C."/>
            <person name="Romero E."/>
            <person name="Ronkowski C."/>
            <person name="Torres B."/>
            <person name="Tremblay J."/>
            <person name="Trujillo A."/>
            <person name="Tyler M."/>
            <person name="Perez-Rodriguez I."/>
            <person name="Amend J."/>
        </authorList>
    </citation>
    <scope>NUCLEOTIDE SEQUENCE [LARGE SCALE GENOMIC DNA]</scope>
    <source>
        <strain evidence="2 3">EPR-M</strain>
    </source>
</reference>
<dbReference type="STRING" id="1969733.B5V00_00730"/>
<dbReference type="EMBL" id="NAAD01000001">
    <property type="protein sequence ID" value="ORJ63422.1"/>
    <property type="molecule type" value="Genomic_DNA"/>
</dbReference>
<dbReference type="AlphaFoldDB" id="A0A1X0YE96"/>
<dbReference type="InterPro" id="IPR006045">
    <property type="entry name" value="Cupin_1"/>
</dbReference>
<comment type="caution">
    <text evidence="2">The sequence shown here is derived from an EMBL/GenBank/DDBJ whole genome shotgun (WGS) entry which is preliminary data.</text>
</comment>
<dbReference type="PANTHER" id="PTHR37694">
    <property type="entry name" value="SLR8022 PROTEIN"/>
    <property type="match status" value="1"/>
</dbReference>
<dbReference type="InterPro" id="IPR011051">
    <property type="entry name" value="RmlC_Cupin_sf"/>
</dbReference>
<sequence length="120" mass="13030">MNAKVLKLADVPKTGIPAGTKTSMQMLLSPDETPNFAMRCFTIEAGGSMPNHTNSVEHEKYVLSGTAEVSIGGERLQVNAGDVVFIPAGVPHWYRTLGDEPFRFLCLVPNQPDTIELVTD</sequence>
<dbReference type="RefSeq" id="WP_085008494.1">
    <property type="nucleotide sequence ID" value="NZ_NAAD01000001.1"/>
</dbReference>
<evidence type="ECO:0000313" key="2">
    <source>
        <dbReference type="EMBL" id="ORJ63422.1"/>
    </source>
</evidence>
<dbReference type="Proteomes" id="UP000193136">
    <property type="component" value="Unassembled WGS sequence"/>
</dbReference>
<dbReference type="PANTHER" id="PTHR37694:SF1">
    <property type="entry name" value="SLR8022 PROTEIN"/>
    <property type="match status" value="1"/>
</dbReference>
<dbReference type="Pfam" id="PF07883">
    <property type="entry name" value="Cupin_2"/>
    <property type="match status" value="1"/>
</dbReference>
<dbReference type="InterPro" id="IPR013096">
    <property type="entry name" value="Cupin_2"/>
</dbReference>
<name>A0A1X0YE96_9BACT</name>
<proteinExistence type="predicted"/>
<protein>
    <submittedName>
        <fullName evidence="2">Cupin</fullName>
    </submittedName>
</protein>
<feature type="domain" description="Cupin type-1" evidence="1">
    <location>
        <begin position="25"/>
        <end position="119"/>
    </location>
</feature>
<dbReference type="InterPro" id="IPR014710">
    <property type="entry name" value="RmlC-like_jellyroll"/>
</dbReference>